<keyword evidence="2" id="KW-1185">Reference proteome</keyword>
<sequence>MRGTEPRHAPADRDTIFAPARRRLAAMAVVLVAITVLSGCGPINAGSAAGVDFKTFISSESGVADVGLLVNNTLPFSGSVDATVTLDDDVSDERLRELTDLIGQYVDEHKKLVQWSPVVLETGAFGLAVTAVRTDNDQLLGLYADLRAADTIVGAAIGEFRVSVTALGADQLVAAYDQADALLANYPFFDPAELFSADSTAAFEMSGSDLTRDDLYGETGSEPRIRPDAAISAFHDANVAFELASAGLSPIGFGLKLRKQADVAPTTAFIAARPDYASLGSVTITSSLVTLQDEGDYSATNRIVDELGDYPGIIEIRVSPNGLRFVVDTGTTAQAVDTILANNADVAALDFLSFETRVAVHSFYVSNTDYRDRQSAISTANALLADDFVTSVTSIADELEVLVDNAAGLAEFAPLAKRAIAYGITVDLETTDFRLRFTATSPLTVLPPNSEFDDTDPVLQDTFIAAWNAAPPAG</sequence>
<organism evidence="1 2">
    <name type="scientific">Cryobacterium suzukii</name>
    <dbReference type="NCBI Taxonomy" id="1259198"/>
    <lineage>
        <taxon>Bacteria</taxon>
        <taxon>Bacillati</taxon>
        <taxon>Actinomycetota</taxon>
        <taxon>Actinomycetes</taxon>
        <taxon>Micrococcales</taxon>
        <taxon>Microbacteriaceae</taxon>
        <taxon>Cryobacterium</taxon>
    </lineage>
</organism>
<evidence type="ECO:0008006" key="3">
    <source>
        <dbReference type="Google" id="ProtNLM"/>
    </source>
</evidence>
<evidence type="ECO:0000313" key="2">
    <source>
        <dbReference type="Proteomes" id="UP000298170"/>
    </source>
</evidence>
<reference evidence="1 2" key="1">
    <citation type="submission" date="2019-03" db="EMBL/GenBank/DDBJ databases">
        <title>Genomics of glacier-inhabiting Cryobacterium strains.</title>
        <authorList>
            <person name="Liu Q."/>
            <person name="Xin Y.-H."/>
        </authorList>
    </citation>
    <scope>NUCLEOTIDE SEQUENCE [LARGE SCALE GENOMIC DNA]</scope>
    <source>
        <strain evidence="1 2">Sr39</strain>
    </source>
</reference>
<dbReference type="AlphaFoldDB" id="A0A4R9AHE3"/>
<protein>
    <recommendedName>
        <fullName evidence="3">DUF3352 domain-containing protein</fullName>
    </recommendedName>
</protein>
<proteinExistence type="predicted"/>
<evidence type="ECO:0000313" key="1">
    <source>
        <dbReference type="EMBL" id="TFD62121.1"/>
    </source>
</evidence>
<gene>
    <name evidence="1" type="ORF">E3T39_03720</name>
</gene>
<comment type="caution">
    <text evidence="1">The sequence shown here is derived from an EMBL/GenBank/DDBJ whole genome shotgun (WGS) entry which is preliminary data.</text>
</comment>
<accession>A0A4R9AHE3</accession>
<dbReference type="EMBL" id="SOHJ01000003">
    <property type="protein sequence ID" value="TFD62121.1"/>
    <property type="molecule type" value="Genomic_DNA"/>
</dbReference>
<name>A0A4R9AHE3_9MICO</name>
<dbReference type="Proteomes" id="UP000298170">
    <property type="component" value="Unassembled WGS sequence"/>
</dbReference>